<dbReference type="InterPro" id="IPR000210">
    <property type="entry name" value="BTB/POZ_dom"/>
</dbReference>
<organism evidence="2 3">
    <name type="scientific">Ambispora gerdemannii</name>
    <dbReference type="NCBI Taxonomy" id="144530"/>
    <lineage>
        <taxon>Eukaryota</taxon>
        <taxon>Fungi</taxon>
        <taxon>Fungi incertae sedis</taxon>
        <taxon>Mucoromycota</taxon>
        <taxon>Glomeromycotina</taxon>
        <taxon>Glomeromycetes</taxon>
        <taxon>Archaeosporales</taxon>
        <taxon>Ambisporaceae</taxon>
        <taxon>Ambispora</taxon>
    </lineage>
</organism>
<protein>
    <submittedName>
        <fullName evidence="2">3026_t:CDS:1</fullName>
    </submittedName>
</protein>
<name>A0A9N9FGK8_9GLOM</name>
<proteinExistence type="predicted"/>
<dbReference type="SMART" id="SM00225">
    <property type="entry name" value="BTB"/>
    <property type="match status" value="1"/>
</dbReference>
<dbReference type="PANTHER" id="PTHR14499">
    <property type="entry name" value="POTASSIUM CHANNEL TETRAMERIZATION DOMAIN-CONTAINING"/>
    <property type="match status" value="1"/>
</dbReference>
<dbReference type="OrthoDB" id="10025005at2759"/>
<dbReference type="Pfam" id="PF02214">
    <property type="entry name" value="BTB_2"/>
    <property type="match status" value="1"/>
</dbReference>
<reference evidence="2" key="1">
    <citation type="submission" date="2021-06" db="EMBL/GenBank/DDBJ databases">
        <authorList>
            <person name="Kallberg Y."/>
            <person name="Tangrot J."/>
            <person name="Rosling A."/>
        </authorList>
    </citation>
    <scope>NUCLEOTIDE SEQUENCE</scope>
    <source>
        <strain evidence="2">MT106</strain>
    </source>
</reference>
<dbReference type="InterPro" id="IPR003131">
    <property type="entry name" value="T1-type_BTB"/>
</dbReference>
<dbReference type="GO" id="GO:0051260">
    <property type="term" value="P:protein homooligomerization"/>
    <property type="evidence" value="ECO:0007669"/>
    <property type="project" value="InterPro"/>
</dbReference>
<evidence type="ECO:0000313" key="3">
    <source>
        <dbReference type="Proteomes" id="UP000789831"/>
    </source>
</evidence>
<sequence length="238" mass="27797">MTKSNNRIVLNVGGVKYETFKSTLTAYPNTLLGTMFQDRNRELQQATNNNEYFFDRNGRAFHYIMEFYRNGVLYWPDIYSPSGVSHKEIERELDFFQIPITPQTIEVKEFSVDDAAKSLDEFTEMFVAVIKEMERHFRRRITILFPVFNFSLFSVTPDLNSVTPIIKPYRQIGSPISEHFGEMIGKHLMIIRPGLTYKVTSTTVSDEYVYKWELRIPLAFDVKKVIEKSSLSSISNQR</sequence>
<dbReference type="InterPro" id="IPR011333">
    <property type="entry name" value="SKP1/BTB/POZ_sf"/>
</dbReference>
<dbReference type="Proteomes" id="UP000789831">
    <property type="component" value="Unassembled WGS sequence"/>
</dbReference>
<dbReference type="AlphaFoldDB" id="A0A9N9FGK8"/>
<feature type="domain" description="BTB" evidence="1">
    <location>
        <begin position="6"/>
        <end position="113"/>
    </location>
</feature>
<dbReference type="EMBL" id="CAJVPL010000814">
    <property type="protein sequence ID" value="CAG8531634.1"/>
    <property type="molecule type" value="Genomic_DNA"/>
</dbReference>
<keyword evidence="3" id="KW-1185">Reference proteome</keyword>
<gene>
    <name evidence="2" type="ORF">AGERDE_LOCUS5739</name>
</gene>
<evidence type="ECO:0000259" key="1">
    <source>
        <dbReference type="SMART" id="SM00225"/>
    </source>
</evidence>
<dbReference type="PANTHER" id="PTHR14499:SF136">
    <property type="entry name" value="GH08630P"/>
    <property type="match status" value="1"/>
</dbReference>
<evidence type="ECO:0000313" key="2">
    <source>
        <dbReference type="EMBL" id="CAG8531634.1"/>
    </source>
</evidence>
<dbReference type="SUPFAM" id="SSF54695">
    <property type="entry name" value="POZ domain"/>
    <property type="match status" value="1"/>
</dbReference>
<accession>A0A9N9FGK8</accession>
<dbReference type="Gene3D" id="3.30.710.10">
    <property type="entry name" value="Potassium Channel Kv1.1, Chain A"/>
    <property type="match status" value="1"/>
</dbReference>
<comment type="caution">
    <text evidence="2">The sequence shown here is derived from an EMBL/GenBank/DDBJ whole genome shotgun (WGS) entry which is preliminary data.</text>
</comment>